<name>W9HZF1_FUSOX</name>
<organism evidence="1 2">
    <name type="scientific">Fusarium oxysporum NRRL 32931</name>
    <dbReference type="NCBI Taxonomy" id="660029"/>
    <lineage>
        <taxon>Eukaryota</taxon>
        <taxon>Fungi</taxon>
        <taxon>Dikarya</taxon>
        <taxon>Ascomycota</taxon>
        <taxon>Pezizomycotina</taxon>
        <taxon>Sordariomycetes</taxon>
        <taxon>Hypocreomycetidae</taxon>
        <taxon>Hypocreales</taxon>
        <taxon>Nectriaceae</taxon>
        <taxon>Fusarium</taxon>
        <taxon>Fusarium oxysporum species complex</taxon>
    </lineage>
</organism>
<dbReference type="AlphaFoldDB" id="W9HZF1"/>
<proteinExistence type="predicted"/>
<accession>W9HZF1</accession>
<dbReference type="HOGENOM" id="CLU_035264_3_0_1"/>
<evidence type="ECO:0000313" key="2">
    <source>
        <dbReference type="Proteomes" id="UP000030753"/>
    </source>
</evidence>
<dbReference type="Proteomes" id="UP000030753">
    <property type="component" value="Unassembled WGS sequence"/>
</dbReference>
<gene>
    <name evidence="1" type="ORF">FOYG_09330</name>
</gene>
<sequence>MIMSYHHLEELCSGQGDEISLYIRWNDARLLVYLNHCLLNHVVPPVENSFIDRYNQACDSDDIEEAEALSDEILDAVVEAGRDEFDRLAPSSASGETSSQCLHTLLFPKEYSFSFRTLNGKAEVLRQDSGVKQDAVLVGQSGLPFHLNKDKDCNLPIYSTKDIHVVEDLRNAGSVAHVMVDGKEMCSKVGDSKAEDSAQRELDCLWKITTSPHAATIPVPKILGLITTPENGKTIGFLEEYIPVSETWELSTLGSIEDWDYMG</sequence>
<dbReference type="OrthoDB" id="4062651at2759"/>
<dbReference type="EMBL" id="JH717844">
    <property type="protein sequence ID" value="EWY87958.1"/>
    <property type="molecule type" value="Genomic_DNA"/>
</dbReference>
<evidence type="ECO:0000313" key="1">
    <source>
        <dbReference type="EMBL" id="EWY87958.1"/>
    </source>
</evidence>
<reference evidence="1 2" key="1">
    <citation type="submission" date="2011-06" db="EMBL/GenBank/DDBJ databases">
        <title>The Genome Sequence of Fusarium oxysporum FOSC 3-a.</title>
        <authorList>
            <consortium name="The Broad Institute Genome Sequencing Platform"/>
            <person name="Ma L.-J."/>
            <person name="Gale L.R."/>
            <person name="Schwartz D.C."/>
            <person name="Zhou S."/>
            <person name="Corby-Kistler H."/>
            <person name="Young S.K."/>
            <person name="Zeng Q."/>
            <person name="Gargeya S."/>
            <person name="Fitzgerald M."/>
            <person name="Haas B."/>
            <person name="Abouelleil A."/>
            <person name="Alvarado L."/>
            <person name="Arachchi H.M."/>
            <person name="Berlin A."/>
            <person name="Brown A."/>
            <person name="Chapman S.B."/>
            <person name="Chen Z."/>
            <person name="Dunbar C."/>
            <person name="Freedman E."/>
            <person name="Gearin G."/>
            <person name="Gellesch M."/>
            <person name="Goldberg J."/>
            <person name="Griggs A."/>
            <person name="Gujja S."/>
            <person name="Heiman D."/>
            <person name="Howarth C."/>
            <person name="Larson L."/>
            <person name="Lui A."/>
            <person name="MacDonald P.J.P."/>
            <person name="Mehta T."/>
            <person name="Montmayeur A."/>
            <person name="Murphy C."/>
            <person name="Neiman D."/>
            <person name="Pearson M."/>
            <person name="Priest M."/>
            <person name="Roberts A."/>
            <person name="Saif S."/>
            <person name="Shea T."/>
            <person name="Shenoy N."/>
            <person name="Sisk P."/>
            <person name="Stolte C."/>
            <person name="Sykes S."/>
            <person name="Wortman J."/>
            <person name="Nusbaum C."/>
            <person name="Birren B."/>
        </authorList>
    </citation>
    <scope>NUCLEOTIDE SEQUENCE [LARGE SCALE GENOMIC DNA]</scope>
    <source>
        <strain evidence="2">FOSC 3-a</strain>
    </source>
</reference>
<protein>
    <submittedName>
        <fullName evidence="1">Uncharacterized protein</fullName>
    </submittedName>
</protein>